<gene>
    <name evidence="1" type="ORF">ETH_00037390</name>
</gene>
<dbReference type="VEuPathDB" id="ToxoDB:ETH2_1592200"/>
<reference evidence="1" key="2">
    <citation type="submission" date="2013-10" db="EMBL/GenBank/DDBJ databases">
        <authorList>
            <person name="Aslett M."/>
        </authorList>
    </citation>
    <scope>NUCLEOTIDE SEQUENCE [LARGE SCALE GENOMIC DNA]</scope>
    <source>
        <strain evidence="1">Houghton</strain>
    </source>
</reference>
<dbReference type="EMBL" id="HG675335">
    <property type="protein sequence ID" value="CDJ40832.1"/>
    <property type="molecule type" value="Genomic_DNA"/>
</dbReference>
<sequence length="82" mass="8352">MATQFPEEMDGEGTAAAAAADAAAAASAGGPAAAAAAAYFIAAISQELDVEGVRVLNHFLDSKQDYFTFTKEGGGRDPETLR</sequence>
<organism evidence="1 2">
    <name type="scientific">Eimeria tenella</name>
    <name type="common">Coccidian parasite</name>
    <dbReference type="NCBI Taxonomy" id="5802"/>
    <lineage>
        <taxon>Eukaryota</taxon>
        <taxon>Sar</taxon>
        <taxon>Alveolata</taxon>
        <taxon>Apicomplexa</taxon>
        <taxon>Conoidasida</taxon>
        <taxon>Coccidia</taxon>
        <taxon>Eucoccidiorida</taxon>
        <taxon>Eimeriorina</taxon>
        <taxon>Eimeriidae</taxon>
        <taxon>Eimeria</taxon>
    </lineage>
</organism>
<accession>U6KRT5</accession>
<evidence type="ECO:0000313" key="2">
    <source>
        <dbReference type="Proteomes" id="UP000030747"/>
    </source>
</evidence>
<dbReference type="Proteomes" id="UP000030747">
    <property type="component" value="Unassembled WGS sequence"/>
</dbReference>
<dbReference type="GeneID" id="25256519"/>
<dbReference type="AlphaFoldDB" id="U6KRT5"/>
<evidence type="ECO:0000313" key="1">
    <source>
        <dbReference type="EMBL" id="CDJ40832.1"/>
    </source>
</evidence>
<keyword evidence="2" id="KW-1185">Reference proteome</keyword>
<name>U6KRT5_EIMTE</name>
<reference evidence="1" key="1">
    <citation type="submission" date="2013-10" db="EMBL/GenBank/DDBJ databases">
        <title>Genomic analysis of the causative agents of coccidiosis in chickens.</title>
        <authorList>
            <person name="Reid A.J."/>
            <person name="Blake D."/>
            <person name="Billington K."/>
            <person name="Browne H."/>
            <person name="Dunn M."/>
            <person name="Hung S."/>
            <person name="Kawahara F."/>
            <person name="Miranda-Saavedra D."/>
            <person name="Mourier T."/>
            <person name="Nagra H."/>
            <person name="Otto T.D."/>
            <person name="Rawlings N."/>
            <person name="Sanchez A."/>
            <person name="Sanders M."/>
            <person name="Subramaniam C."/>
            <person name="Tay Y."/>
            <person name="Dear P."/>
            <person name="Doerig C."/>
            <person name="Gruber A."/>
            <person name="Parkinson J."/>
            <person name="Shirley M."/>
            <person name="Wan K.L."/>
            <person name="Berriman M."/>
            <person name="Tomley F."/>
            <person name="Pain A."/>
        </authorList>
    </citation>
    <scope>NUCLEOTIDE SEQUENCE [LARGE SCALE GENOMIC DNA]</scope>
    <source>
        <strain evidence="1">Houghton</strain>
    </source>
</reference>
<dbReference type="RefSeq" id="XP_013231582.1">
    <property type="nucleotide sequence ID" value="XM_013376128.1"/>
</dbReference>
<proteinExistence type="predicted"/>
<protein>
    <submittedName>
        <fullName evidence="1">Uncharacterized protein</fullName>
    </submittedName>
</protein>
<dbReference type="VEuPathDB" id="ToxoDB:ETH_00037390"/>